<evidence type="ECO:0000256" key="2">
    <source>
        <dbReference type="ARBA" id="ARBA00001966"/>
    </source>
</evidence>
<proteinExistence type="inferred from homology"/>
<evidence type="ECO:0000256" key="1">
    <source>
        <dbReference type="ARBA" id="ARBA00001917"/>
    </source>
</evidence>
<dbReference type="GO" id="GO:0033543">
    <property type="term" value="P:fatty acid beta-oxidation, unsaturated, even number, reductase/isomerase pathway"/>
    <property type="evidence" value="ECO:0007669"/>
    <property type="project" value="TreeGrafter"/>
</dbReference>
<dbReference type="GO" id="GO:0010181">
    <property type="term" value="F:FMN binding"/>
    <property type="evidence" value="ECO:0007669"/>
    <property type="project" value="InterPro"/>
</dbReference>
<dbReference type="GO" id="GO:0046872">
    <property type="term" value="F:metal ion binding"/>
    <property type="evidence" value="ECO:0007669"/>
    <property type="project" value="UniProtKB-KW"/>
</dbReference>
<dbReference type="Gene3D" id="3.50.50.60">
    <property type="entry name" value="FAD/NAD(P)-binding domain"/>
    <property type="match status" value="1"/>
</dbReference>
<evidence type="ECO:0000256" key="6">
    <source>
        <dbReference type="ARBA" id="ARBA00022723"/>
    </source>
</evidence>
<evidence type="ECO:0000256" key="8">
    <source>
        <dbReference type="ARBA" id="ARBA00023004"/>
    </source>
</evidence>
<evidence type="ECO:0000256" key="9">
    <source>
        <dbReference type="ARBA" id="ARBA00023014"/>
    </source>
</evidence>
<comment type="similarity">
    <text evidence="3">In the N-terminal section; belongs to the NADH:flavin oxidoreductase/NADH oxidase family.</text>
</comment>
<organism evidence="12 13">
    <name type="scientific">Pseudonocardia broussonetiae</name>
    <dbReference type="NCBI Taxonomy" id="2736640"/>
    <lineage>
        <taxon>Bacteria</taxon>
        <taxon>Bacillati</taxon>
        <taxon>Actinomycetota</taxon>
        <taxon>Actinomycetes</taxon>
        <taxon>Pseudonocardiales</taxon>
        <taxon>Pseudonocardiaceae</taxon>
        <taxon>Pseudonocardia</taxon>
    </lineage>
</organism>
<evidence type="ECO:0000256" key="5">
    <source>
        <dbReference type="ARBA" id="ARBA00022643"/>
    </source>
</evidence>
<feature type="region of interest" description="Disordered" evidence="10">
    <location>
        <begin position="1"/>
        <end position="23"/>
    </location>
</feature>
<protein>
    <submittedName>
        <fullName evidence="12">Mycofactocin system FadH/OYE family oxidoreductase 1</fullName>
    </submittedName>
</protein>
<keyword evidence="5" id="KW-0288">FMN</keyword>
<dbReference type="PANTHER" id="PTHR42917:SF2">
    <property type="entry name" value="2,4-DIENOYL-COA REDUCTASE [(2E)-ENOYL-COA-PRODUCING]"/>
    <property type="match status" value="1"/>
</dbReference>
<feature type="domain" description="NADH:flavin oxidoreductase/NADH oxidase N-terminal" evidence="11">
    <location>
        <begin position="37"/>
        <end position="240"/>
    </location>
</feature>
<dbReference type="PRINTS" id="PR00419">
    <property type="entry name" value="ADXRDTASE"/>
</dbReference>
<keyword evidence="8" id="KW-0408">Iron</keyword>
<keyword evidence="9" id="KW-0411">Iron-sulfur</keyword>
<gene>
    <name evidence="12" type="ORF">HOP40_10805</name>
</gene>
<dbReference type="Gene3D" id="3.20.20.70">
    <property type="entry name" value="Aldolase class I"/>
    <property type="match status" value="1"/>
</dbReference>
<dbReference type="Gene3D" id="3.40.50.720">
    <property type="entry name" value="NAD(P)-binding Rossmann-like Domain"/>
    <property type="match status" value="1"/>
</dbReference>
<sequence>MSGPALSDERHSRPASSGESAVRSLAGPVVLRGRTAPSRVLFGPHVTNLGHRRSLSPRHVAYYARRAAGGAGVVVTEAASVRDSDHPYERAPLAADCADGWRAVADACRPHGALVLAGLGHAGAQGSSAYGQRALWAPSRVADVASREVPMAMEQPEVDALVAGFAAAAALAVDAGCDGVEIGAGQHSLLRQFLSGLTNHRTDAHGRDRALLLREVLTAVRAALGEEPVLGLRLCCDELAPWAGITPDSAAETLAALPPVDYVVPVRGSGLSVGATRPDLHTPPGFNTLLCALIRTGSSGAYECAEQRAEQRAEHRVVLQGSVVDPAMAQAALDDGLCDLVEMTRAQIADPDLVAHVRAGTPERIRPSTLSNRRTAVRDPRNPIVSDDAEPDAGHETEPVPAPPGPPRDVLVVGGGPAGLEAARALALAGHRVRLVEREPVLGGALRLAAAVAGRARMGVLVPWWERELARLGVRVETGVTAAPADLVGPVVLATGSRPAPLTYPADVAVLAAAEFEAAVLAGGPVLPPGPVVVHDPVGDWTGVGIAEQLAAAGRTVALVTPDPVAGTQLALTGDLAPANARLDRAGVTRERYARLVGVAGGRAELEHVWTGQRWDLACAAVVDCGHRLPADALWRARPDLPRAGDCVAPRTVHEAVLEGRRAAYEAVTGLPC</sequence>
<dbReference type="Pfam" id="PF12831">
    <property type="entry name" value="FAD_oxidored"/>
    <property type="match status" value="1"/>
</dbReference>
<dbReference type="InterPro" id="IPR051793">
    <property type="entry name" value="NADH:flavin_oxidoreductase"/>
</dbReference>
<dbReference type="SUPFAM" id="SSF51395">
    <property type="entry name" value="FMN-linked oxidoreductases"/>
    <property type="match status" value="1"/>
</dbReference>
<dbReference type="GO" id="GO:0051536">
    <property type="term" value="F:iron-sulfur cluster binding"/>
    <property type="evidence" value="ECO:0007669"/>
    <property type="project" value="UniProtKB-KW"/>
</dbReference>
<dbReference type="SUPFAM" id="SSF51905">
    <property type="entry name" value="FAD/NAD(P)-binding domain"/>
    <property type="match status" value="1"/>
</dbReference>
<comment type="cofactor">
    <cofactor evidence="2">
        <name>[4Fe-4S] cluster</name>
        <dbReference type="ChEBI" id="CHEBI:49883"/>
    </cofactor>
</comment>
<evidence type="ECO:0000313" key="12">
    <source>
        <dbReference type="EMBL" id="QJY50541.1"/>
    </source>
</evidence>
<dbReference type="Pfam" id="PF00724">
    <property type="entry name" value="Oxidored_FMN"/>
    <property type="match status" value="1"/>
</dbReference>
<dbReference type="EMBL" id="CP053564">
    <property type="protein sequence ID" value="QJY50541.1"/>
    <property type="molecule type" value="Genomic_DNA"/>
</dbReference>
<feature type="region of interest" description="Disordered" evidence="10">
    <location>
        <begin position="364"/>
        <end position="407"/>
    </location>
</feature>
<evidence type="ECO:0000259" key="11">
    <source>
        <dbReference type="Pfam" id="PF00724"/>
    </source>
</evidence>
<dbReference type="NCBIfam" id="TIGR03996">
    <property type="entry name" value="mycofact_OYE_1"/>
    <property type="match status" value="1"/>
</dbReference>
<reference evidence="12 13" key="1">
    <citation type="submission" date="2020-05" db="EMBL/GenBank/DDBJ databases">
        <authorList>
            <person name="Mo P."/>
        </authorList>
    </citation>
    <scope>NUCLEOTIDE SEQUENCE [LARGE SCALE GENOMIC DNA]</scope>
    <source>
        <strain evidence="12 13">Gen01</strain>
    </source>
</reference>
<dbReference type="InterPro" id="IPR001155">
    <property type="entry name" value="OxRdtase_FMN_N"/>
</dbReference>
<dbReference type="InterPro" id="IPR013785">
    <property type="entry name" value="Aldolase_TIM"/>
</dbReference>
<keyword evidence="13" id="KW-1185">Reference proteome</keyword>
<dbReference type="InterPro" id="IPR036188">
    <property type="entry name" value="FAD/NAD-bd_sf"/>
</dbReference>
<keyword evidence="7" id="KW-0560">Oxidoreductase</keyword>
<comment type="cofactor">
    <cofactor evidence="1">
        <name>FMN</name>
        <dbReference type="ChEBI" id="CHEBI:58210"/>
    </cofactor>
</comment>
<evidence type="ECO:0000256" key="3">
    <source>
        <dbReference type="ARBA" id="ARBA00011048"/>
    </source>
</evidence>
<evidence type="ECO:0000256" key="10">
    <source>
        <dbReference type="SAM" id="MobiDB-lite"/>
    </source>
</evidence>
<evidence type="ECO:0000256" key="4">
    <source>
        <dbReference type="ARBA" id="ARBA00022630"/>
    </source>
</evidence>
<dbReference type="GO" id="GO:0008670">
    <property type="term" value="F:2,4-dienoyl-CoA reductase (NADPH) activity"/>
    <property type="evidence" value="ECO:0007669"/>
    <property type="project" value="TreeGrafter"/>
</dbReference>
<dbReference type="PANTHER" id="PTHR42917">
    <property type="entry name" value="2,4-DIENOYL-COA REDUCTASE"/>
    <property type="match status" value="1"/>
</dbReference>
<accession>A0A6M6JWM0</accession>
<dbReference type="KEGG" id="pbro:HOP40_10805"/>
<name>A0A6M6JWM0_9PSEU</name>
<evidence type="ECO:0000256" key="7">
    <source>
        <dbReference type="ARBA" id="ARBA00023002"/>
    </source>
</evidence>
<keyword evidence="6" id="KW-0479">Metal-binding</keyword>
<evidence type="ECO:0000313" key="13">
    <source>
        <dbReference type="Proteomes" id="UP000505377"/>
    </source>
</evidence>
<dbReference type="AlphaFoldDB" id="A0A6M6JWM0"/>
<keyword evidence="4" id="KW-0285">Flavoprotein</keyword>
<dbReference type="Proteomes" id="UP000505377">
    <property type="component" value="Chromosome"/>
</dbReference>
<dbReference type="InterPro" id="IPR023967">
    <property type="entry name" value="CHP03996_oxidoreductase"/>
</dbReference>